<keyword evidence="13" id="KW-0175">Coiled coil</keyword>
<evidence type="ECO:0000259" key="14">
    <source>
        <dbReference type="PROSITE" id="PS50109"/>
    </source>
</evidence>
<gene>
    <name evidence="16" type="ORF">dnl_04840</name>
</gene>
<evidence type="ECO:0000256" key="11">
    <source>
        <dbReference type="ARBA" id="ARBA00023306"/>
    </source>
</evidence>
<keyword evidence="9" id="KW-0902">Two-component regulatory system</keyword>
<feature type="modified residue" description="4-aspartylphosphate" evidence="12">
    <location>
        <position position="57"/>
    </location>
</feature>
<dbReference type="Proteomes" id="UP000663720">
    <property type="component" value="Chromosome"/>
</dbReference>
<evidence type="ECO:0000256" key="9">
    <source>
        <dbReference type="ARBA" id="ARBA00023012"/>
    </source>
</evidence>
<dbReference type="CDD" id="cd16922">
    <property type="entry name" value="HATPase_EvgS-ArcB-TorS-like"/>
    <property type="match status" value="1"/>
</dbReference>
<dbReference type="SMART" id="SM00448">
    <property type="entry name" value="REC"/>
    <property type="match status" value="2"/>
</dbReference>
<keyword evidence="7 16" id="KW-0418">Kinase</keyword>
<proteinExistence type="predicted"/>
<dbReference type="InterPro" id="IPR003661">
    <property type="entry name" value="HisK_dim/P_dom"/>
</dbReference>
<dbReference type="InterPro" id="IPR036890">
    <property type="entry name" value="HATPase_C_sf"/>
</dbReference>
<dbReference type="GO" id="GO:0016020">
    <property type="term" value="C:membrane"/>
    <property type="evidence" value="ECO:0007669"/>
    <property type="project" value="UniProtKB-SubCell"/>
</dbReference>
<dbReference type="AlphaFoldDB" id="A0A975B3T8"/>
<dbReference type="CDD" id="cd00082">
    <property type="entry name" value="HisKA"/>
    <property type="match status" value="1"/>
</dbReference>
<dbReference type="KEGG" id="dli:dnl_04840"/>
<evidence type="ECO:0000256" key="12">
    <source>
        <dbReference type="PROSITE-ProRule" id="PRU00169"/>
    </source>
</evidence>
<dbReference type="PANTHER" id="PTHR45339:SF1">
    <property type="entry name" value="HYBRID SIGNAL TRANSDUCTION HISTIDINE KINASE J"/>
    <property type="match status" value="1"/>
</dbReference>
<keyword evidence="6" id="KW-0547">Nucleotide-binding</keyword>
<dbReference type="InterPro" id="IPR005467">
    <property type="entry name" value="His_kinase_dom"/>
</dbReference>
<reference evidence="16" key="1">
    <citation type="journal article" date="2021" name="Microb. Physiol.">
        <title>Proteogenomic Insights into the Physiology of Marine, Sulfate-Reducing, Filamentous Desulfonema limicola and Desulfonema magnum.</title>
        <authorList>
            <person name="Schnaars V."/>
            <person name="Wohlbrand L."/>
            <person name="Scheve S."/>
            <person name="Hinrichs C."/>
            <person name="Reinhardt R."/>
            <person name="Rabus R."/>
        </authorList>
    </citation>
    <scope>NUCLEOTIDE SEQUENCE</scope>
    <source>
        <strain evidence="16">5ac10</strain>
    </source>
</reference>
<feature type="modified residue" description="4-aspartylphosphate" evidence="12">
    <location>
        <position position="471"/>
    </location>
</feature>
<evidence type="ECO:0000256" key="6">
    <source>
        <dbReference type="ARBA" id="ARBA00022741"/>
    </source>
</evidence>
<dbReference type="CDD" id="cd17534">
    <property type="entry name" value="REC_DC-like"/>
    <property type="match status" value="1"/>
</dbReference>
<dbReference type="Gene3D" id="3.30.565.10">
    <property type="entry name" value="Histidine kinase-like ATPase, C-terminal domain"/>
    <property type="match status" value="1"/>
</dbReference>
<keyword evidence="10" id="KW-0472">Membrane</keyword>
<keyword evidence="8" id="KW-0067">ATP-binding</keyword>
<dbReference type="RefSeq" id="WP_207690149.1">
    <property type="nucleotide sequence ID" value="NZ_CP061799.1"/>
</dbReference>
<dbReference type="InterPro" id="IPR003594">
    <property type="entry name" value="HATPase_dom"/>
</dbReference>
<evidence type="ECO:0000259" key="15">
    <source>
        <dbReference type="PROSITE" id="PS50110"/>
    </source>
</evidence>
<dbReference type="Pfam" id="PF02518">
    <property type="entry name" value="HATPase_c"/>
    <property type="match status" value="1"/>
</dbReference>
<dbReference type="PRINTS" id="PR00344">
    <property type="entry name" value="BCTRLSENSOR"/>
</dbReference>
<dbReference type="Pfam" id="PF00512">
    <property type="entry name" value="HisKA"/>
    <property type="match status" value="1"/>
</dbReference>
<dbReference type="SUPFAM" id="SSF47384">
    <property type="entry name" value="Homodimeric domain of signal transducing histidine kinase"/>
    <property type="match status" value="1"/>
</dbReference>
<feature type="coiled-coil region" evidence="13">
    <location>
        <begin position="128"/>
        <end position="172"/>
    </location>
</feature>
<keyword evidence="11" id="KW-0131">Cell cycle</keyword>
<keyword evidence="5" id="KW-0808">Transferase</keyword>
<name>A0A975B3T8_9BACT</name>
<dbReference type="InterPro" id="IPR004358">
    <property type="entry name" value="Sig_transdc_His_kin-like_C"/>
</dbReference>
<accession>A0A975B3T8</accession>
<dbReference type="EMBL" id="CP061799">
    <property type="protein sequence ID" value="QTA78264.1"/>
    <property type="molecule type" value="Genomic_DNA"/>
</dbReference>
<dbReference type="Gene3D" id="1.10.287.130">
    <property type="match status" value="1"/>
</dbReference>
<keyword evidence="17" id="KW-1185">Reference proteome</keyword>
<dbReference type="InterPro" id="IPR011006">
    <property type="entry name" value="CheY-like_superfamily"/>
</dbReference>
<dbReference type="SMART" id="SM00387">
    <property type="entry name" value="HATPase_c"/>
    <property type="match status" value="1"/>
</dbReference>
<evidence type="ECO:0000256" key="8">
    <source>
        <dbReference type="ARBA" id="ARBA00022840"/>
    </source>
</evidence>
<evidence type="ECO:0000313" key="16">
    <source>
        <dbReference type="EMBL" id="QTA78264.1"/>
    </source>
</evidence>
<protein>
    <recommendedName>
        <fullName evidence="3">histidine kinase</fullName>
        <ecNumber evidence="3">2.7.13.3</ecNumber>
    </recommendedName>
</protein>
<evidence type="ECO:0000313" key="17">
    <source>
        <dbReference type="Proteomes" id="UP000663720"/>
    </source>
</evidence>
<dbReference type="InterPro" id="IPR001789">
    <property type="entry name" value="Sig_transdc_resp-reg_receiver"/>
</dbReference>
<evidence type="ECO:0000256" key="5">
    <source>
        <dbReference type="ARBA" id="ARBA00022679"/>
    </source>
</evidence>
<dbReference type="SUPFAM" id="SSF52172">
    <property type="entry name" value="CheY-like"/>
    <property type="match status" value="2"/>
</dbReference>
<dbReference type="SMART" id="SM00388">
    <property type="entry name" value="HisKA"/>
    <property type="match status" value="1"/>
</dbReference>
<comment type="catalytic activity">
    <reaction evidence="1">
        <text>ATP + protein L-histidine = ADP + protein N-phospho-L-histidine.</text>
        <dbReference type="EC" id="2.7.13.3"/>
    </reaction>
</comment>
<comment type="subcellular location">
    <subcellularLocation>
        <location evidence="2">Membrane</location>
    </subcellularLocation>
</comment>
<dbReference type="FunFam" id="3.30.565.10:FF:000010">
    <property type="entry name" value="Sensor histidine kinase RcsC"/>
    <property type="match status" value="1"/>
</dbReference>
<dbReference type="Pfam" id="PF00072">
    <property type="entry name" value="Response_reg"/>
    <property type="match status" value="2"/>
</dbReference>
<dbReference type="PANTHER" id="PTHR45339">
    <property type="entry name" value="HYBRID SIGNAL TRANSDUCTION HISTIDINE KINASE J"/>
    <property type="match status" value="1"/>
</dbReference>
<evidence type="ECO:0000256" key="13">
    <source>
        <dbReference type="SAM" id="Coils"/>
    </source>
</evidence>
<feature type="domain" description="Histidine kinase" evidence="14">
    <location>
        <begin position="172"/>
        <end position="395"/>
    </location>
</feature>
<dbReference type="GO" id="GO:0005524">
    <property type="term" value="F:ATP binding"/>
    <property type="evidence" value="ECO:0007669"/>
    <property type="project" value="UniProtKB-KW"/>
</dbReference>
<evidence type="ECO:0000256" key="4">
    <source>
        <dbReference type="ARBA" id="ARBA00022553"/>
    </source>
</evidence>
<evidence type="ECO:0000256" key="10">
    <source>
        <dbReference type="ARBA" id="ARBA00023136"/>
    </source>
</evidence>
<dbReference type="PROSITE" id="PS50109">
    <property type="entry name" value="HIS_KIN"/>
    <property type="match status" value="1"/>
</dbReference>
<dbReference type="PROSITE" id="PS50110">
    <property type="entry name" value="RESPONSE_REGULATORY"/>
    <property type="match status" value="2"/>
</dbReference>
<feature type="domain" description="Response regulatory" evidence="15">
    <location>
        <begin position="7"/>
        <end position="122"/>
    </location>
</feature>
<dbReference type="EC" id="2.7.13.3" evidence="3"/>
<evidence type="ECO:0000256" key="2">
    <source>
        <dbReference type="ARBA" id="ARBA00004370"/>
    </source>
</evidence>
<dbReference type="SUPFAM" id="SSF55874">
    <property type="entry name" value="ATPase domain of HSP90 chaperone/DNA topoisomerase II/histidine kinase"/>
    <property type="match status" value="1"/>
</dbReference>
<dbReference type="GO" id="GO:0000155">
    <property type="term" value="F:phosphorelay sensor kinase activity"/>
    <property type="evidence" value="ECO:0007669"/>
    <property type="project" value="InterPro"/>
</dbReference>
<dbReference type="InterPro" id="IPR036097">
    <property type="entry name" value="HisK_dim/P_sf"/>
</dbReference>
<keyword evidence="4 12" id="KW-0597">Phosphoprotein</keyword>
<organism evidence="16 17">
    <name type="scientific">Desulfonema limicola</name>
    <dbReference type="NCBI Taxonomy" id="45656"/>
    <lineage>
        <taxon>Bacteria</taxon>
        <taxon>Pseudomonadati</taxon>
        <taxon>Thermodesulfobacteriota</taxon>
        <taxon>Desulfobacteria</taxon>
        <taxon>Desulfobacterales</taxon>
        <taxon>Desulfococcaceae</taxon>
        <taxon>Desulfonema</taxon>
    </lineage>
</organism>
<evidence type="ECO:0000256" key="1">
    <source>
        <dbReference type="ARBA" id="ARBA00000085"/>
    </source>
</evidence>
<sequence>MKINKTKIMIVEDEALIADDIKEVLILQDYEITAITDSGEEAVKKAGQTQPDIILMDIRLKGQMDGITAAEKIGAAYNIPVIYLTAHSDNEILERAKFSNPCGFLLKPFRDDELRAAIETGLWKHQMISDLKEKQKQLEHEIQERKQIEKALKKAKQEAEAASRSKSEFLANMSHEIRTPMNAIMGFTEVLISMITNRQQKQYLKAINTSGKNLLNLINDILDLSKIEAGKLDIVYEPVNLRNLFNEIQGIFQISSSKKKIDMSIDIAGSVPENIYLDQVRLRQILFNLIGNAFKFTDKGYVKVFVENISQNIHKDSFDLSISVQDTGIGISPESQNNIFDAFHQDSQGSEKKYTGTGLGLTITKRLTNMMNGKIYLASEPGTGSTFTIIFYNVFVAENNEYFLYNVQDVNKFDNTIFKNPVVLVADDIKTNRDLIKAFVNNANIQILDAENGEQAVIMAEKYMPDLILMDIRMPVKDGYEAAKEIRNNNKLSNIPVIALTALAMKDEQEKIKKEIFDGYLKKPVDKTSLFYELIRFLPVIKQENPEPKQEKIKTEIIEPEIIEKLPEIINHLENKFKYLWQEVQQYQEINETINFAEQIKDFGKKYRIMCLEIYGDQLAEHGKDFDIEKISEKLDKYPDLIEGLKSLSRKQD</sequence>
<evidence type="ECO:0000256" key="3">
    <source>
        <dbReference type="ARBA" id="ARBA00012438"/>
    </source>
</evidence>
<dbReference type="FunFam" id="1.10.287.130:FF:000038">
    <property type="entry name" value="Sensory transduction histidine kinase"/>
    <property type="match status" value="1"/>
</dbReference>
<dbReference type="Gene3D" id="3.40.50.2300">
    <property type="match status" value="2"/>
</dbReference>
<feature type="domain" description="Response regulatory" evidence="15">
    <location>
        <begin position="422"/>
        <end position="538"/>
    </location>
</feature>
<evidence type="ECO:0000256" key="7">
    <source>
        <dbReference type="ARBA" id="ARBA00022777"/>
    </source>
</evidence>